<name>A0ABM8EEI6_9HYPH</name>
<dbReference type="Proteomes" id="UP001317629">
    <property type="component" value="Plasmid pSS37A-Re-2"/>
</dbReference>
<protein>
    <recommendedName>
        <fullName evidence="3">Transposase</fullName>
    </recommendedName>
</protein>
<gene>
    <name evidence="1" type="ORF">SS37A_39400</name>
</gene>
<evidence type="ECO:0008006" key="3">
    <source>
        <dbReference type="Google" id="ProtNLM"/>
    </source>
</evidence>
<reference evidence="1 2" key="1">
    <citation type="journal article" date="2023" name="Int. J. Syst. Evol. Microbiol.">
        <title>Methylocystis iwaonis sp. nov., a type II methane-oxidizing bacterium from surface soil of a rice paddy field in Japan, and emended description of the genus Methylocystis (ex Whittenbury et al. 1970) Bowman et al. 1993.</title>
        <authorList>
            <person name="Kaise H."/>
            <person name="Sawadogo J.B."/>
            <person name="Alam M.S."/>
            <person name="Ueno C."/>
            <person name="Dianou D."/>
            <person name="Shinjo R."/>
            <person name="Asakawa S."/>
        </authorList>
    </citation>
    <scope>NUCLEOTIDE SEQUENCE [LARGE SCALE GENOMIC DNA]</scope>
    <source>
        <strain evidence="1 2">SS37A-Re</strain>
    </source>
</reference>
<sequence length="128" mass="14751">MPNGNPRRRLNQPETVSDKRRLDLAQPLLTYVRSNRNAIVNYGARYRSGQRIASSLAESAVNSLVAQRMVKKQQMQWTLKGAHHMLQVRAAVLNGDLRERLAWRPPKPTHRYRLAWMFEPTPPLLKAA</sequence>
<dbReference type="EMBL" id="AP027144">
    <property type="protein sequence ID" value="BDV36410.1"/>
    <property type="molecule type" value="Genomic_DNA"/>
</dbReference>
<geneLocation type="plasmid" evidence="1 2">
    <name>pSS37A-Re-2</name>
</geneLocation>
<accession>A0ABM8EEI6</accession>
<keyword evidence="2" id="KW-1185">Reference proteome</keyword>
<proteinExistence type="predicted"/>
<evidence type="ECO:0000313" key="1">
    <source>
        <dbReference type="EMBL" id="BDV36410.1"/>
    </source>
</evidence>
<organism evidence="1 2">
    <name type="scientific">Methylocystis iwaonis</name>
    <dbReference type="NCBI Taxonomy" id="2885079"/>
    <lineage>
        <taxon>Bacteria</taxon>
        <taxon>Pseudomonadati</taxon>
        <taxon>Pseudomonadota</taxon>
        <taxon>Alphaproteobacteria</taxon>
        <taxon>Hyphomicrobiales</taxon>
        <taxon>Methylocystaceae</taxon>
        <taxon>Methylocystis</taxon>
    </lineage>
</organism>
<evidence type="ECO:0000313" key="2">
    <source>
        <dbReference type="Proteomes" id="UP001317629"/>
    </source>
</evidence>
<keyword evidence="1" id="KW-0614">Plasmid</keyword>